<name>A0A7T0BSX7_9BACT</name>
<feature type="chain" id="PRO_5032543445" evidence="1">
    <location>
        <begin position="22"/>
        <end position="146"/>
    </location>
</feature>
<accession>A0A7T0BSX7</accession>
<evidence type="ECO:0000313" key="3">
    <source>
        <dbReference type="Proteomes" id="UP000594688"/>
    </source>
</evidence>
<reference evidence="2 3" key="1">
    <citation type="submission" date="2020-02" db="EMBL/GenBank/DDBJ databases">
        <title>Genomic and physiological characterization of two novel Nitrospinaceae genera.</title>
        <authorList>
            <person name="Mueller A.J."/>
            <person name="Jung M.-Y."/>
            <person name="Strachan C.R."/>
            <person name="Herbold C.W."/>
            <person name="Kirkegaard R.H."/>
            <person name="Daims H."/>
        </authorList>
    </citation>
    <scope>NUCLEOTIDE SEQUENCE [LARGE SCALE GENOMIC DNA]</scope>
    <source>
        <strain evidence="2">EB</strain>
    </source>
</reference>
<sequence>MKKVLILTALFFAGSAVSAQAGTINPGESTECNNANSITVEVANIPNAATEKFGYTSNDRGTGSLVVWKSANATTVPLTLGPADDNRSLNTTDHGKTGIEVMGSMGRNKVVLTKQTAFSRGDSIGDIAGLVRFTNTGTNPVSIACN</sequence>
<gene>
    <name evidence="2" type="ORF">G3M70_00275</name>
</gene>
<dbReference type="Proteomes" id="UP000594688">
    <property type="component" value="Chromosome"/>
</dbReference>
<protein>
    <submittedName>
        <fullName evidence="2">Uncharacterized protein</fullName>
    </submittedName>
</protein>
<feature type="signal peptide" evidence="1">
    <location>
        <begin position="1"/>
        <end position="21"/>
    </location>
</feature>
<evidence type="ECO:0000256" key="1">
    <source>
        <dbReference type="SAM" id="SignalP"/>
    </source>
</evidence>
<keyword evidence="1" id="KW-0732">Signal</keyword>
<organism evidence="2 3">
    <name type="scientific">Candidatus Nitronauta litoralis</name>
    <dbReference type="NCBI Taxonomy" id="2705533"/>
    <lineage>
        <taxon>Bacteria</taxon>
        <taxon>Pseudomonadati</taxon>
        <taxon>Nitrospinota/Tectimicrobiota group</taxon>
        <taxon>Nitrospinota</taxon>
        <taxon>Nitrospinia</taxon>
        <taxon>Nitrospinales</taxon>
        <taxon>Nitrospinaceae</taxon>
        <taxon>Candidatus Nitronauta</taxon>
    </lineage>
</organism>
<proteinExistence type="predicted"/>
<dbReference type="AlphaFoldDB" id="A0A7T0BSX7"/>
<evidence type="ECO:0000313" key="2">
    <source>
        <dbReference type="EMBL" id="QPJ60407.1"/>
    </source>
</evidence>
<dbReference type="EMBL" id="CP048685">
    <property type="protein sequence ID" value="QPJ60407.1"/>
    <property type="molecule type" value="Genomic_DNA"/>
</dbReference>
<dbReference type="KEGG" id="nli:G3M70_00275"/>